<proteinExistence type="predicted"/>
<sequence>MWLVLLAVDPGVPPLKINASSSTPATSSVSPQYPPQHESGHRIFDSFISYYSNFRGKISNCFVVETTPKYWEFRVERMRLMFFVISCDLCGFAKYRYGTKGQFNIIWTIFRLVPQDRFKIRRFKWFYSMNSRIFCHKNRDDFQFCFQSIFEQPGKLSLC</sequence>
<keyword evidence="2" id="KW-1185">Reference proteome</keyword>
<dbReference type="EMBL" id="CANHGI010000005">
    <property type="protein sequence ID" value="CAI5453163.1"/>
    <property type="molecule type" value="Genomic_DNA"/>
</dbReference>
<protein>
    <submittedName>
        <fullName evidence="1">Uncharacterized protein</fullName>
    </submittedName>
</protein>
<comment type="caution">
    <text evidence="1">The sequence shown here is derived from an EMBL/GenBank/DDBJ whole genome shotgun (WGS) entry which is preliminary data.</text>
</comment>
<dbReference type="AlphaFoldDB" id="A0A9P1J191"/>
<name>A0A9P1J191_9PELO</name>
<reference evidence="1" key="1">
    <citation type="submission" date="2022-11" db="EMBL/GenBank/DDBJ databases">
        <authorList>
            <person name="Kikuchi T."/>
        </authorList>
    </citation>
    <scope>NUCLEOTIDE SEQUENCE</scope>
    <source>
        <strain evidence="1">PS1010</strain>
    </source>
</reference>
<evidence type="ECO:0000313" key="2">
    <source>
        <dbReference type="Proteomes" id="UP001152747"/>
    </source>
</evidence>
<accession>A0A9P1J191</accession>
<dbReference type="Proteomes" id="UP001152747">
    <property type="component" value="Unassembled WGS sequence"/>
</dbReference>
<gene>
    <name evidence="1" type="ORF">CAMP_LOCUS15800</name>
</gene>
<organism evidence="1 2">
    <name type="scientific">Caenorhabditis angaria</name>
    <dbReference type="NCBI Taxonomy" id="860376"/>
    <lineage>
        <taxon>Eukaryota</taxon>
        <taxon>Metazoa</taxon>
        <taxon>Ecdysozoa</taxon>
        <taxon>Nematoda</taxon>
        <taxon>Chromadorea</taxon>
        <taxon>Rhabditida</taxon>
        <taxon>Rhabditina</taxon>
        <taxon>Rhabditomorpha</taxon>
        <taxon>Rhabditoidea</taxon>
        <taxon>Rhabditidae</taxon>
        <taxon>Peloderinae</taxon>
        <taxon>Caenorhabditis</taxon>
    </lineage>
</organism>
<evidence type="ECO:0000313" key="1">
    <source>
        <dbReference type="EMBL" id="CAI5453163.1"/>
    </source>
</evidence>